<name>A0A4V6PFF7_9FLAO</name>
<comment type="caution">
    <text evidence="2">The sequence shown here is derived from an EMBL/GenBank/DDBJ whole genome shotgun (WGS) entry which is preliminary data.</text>
</comment>
<dbReference type="AlphaFoldDB" id="A0A4V6PFF7"/>
<evidence type="ECO:0000313" key="2">
    <source>
        <dbReference type="EMBL" id="TDE02708.1"/>
    </source>
</evidence>
<dbReference type="PANTHER" id="PTHR33408:SF2">
    <property type="entry name" value="TRANSPOSASE DDE DOMAIN-CONTAINING PROTEIN"/>
    <property type="match status" value="1"/>
</dbReference>
<proteinExistence type="predicted"/>
<evidence type="ECO:0000313" key="3">
    <source>
        <dbReference type="Proteomes" id="UP000294644"/>
    </source>
</evidence>
<dbReference type="EMBL" id="SMFN01000014">
    <property type="protein sequence ID" value="TDE02708.1"/>
    <property type="molecule type" value="Genomic_DNA"/>
</dbReference>
<accession>A0A4V6PFF7</accession>
<dbReference type="Pfam" id="PF05598">
    <property type="entry name" value="DUF772"/>
    <property type="match status" value="1"/>
</dbReference>
<evidence type="ECO:0000259" key="1">
    <source>
        <dbReference type="Pfam" id="PF05598"/>
    </source>
</evidence>
<reference evidence="2 3" key="1">
    <citation type="submission" date="2019-03" db="EMBL/GenBank/DDBJ databases">
        <title>Flavobacterium LB-D12 sp. nov., isolated from arctic soil.</title>
        <authorList>
            <person name="Chaudhary D.K."/>
        </authorList>
    </citation>
    <scope>NUCLEOTIDE SEQUENCE [LARGE SCALE GENOMIC DNA]</scope>
    <source>
        <strain evidence="2 3">LB-D12</strain>
    </source>
</reference>
<feature type="non-terminal residue" evidence="2">
    <location>
        <position position="274"/>
    </location>
</feature>
<keyword evidence="3" id="KW-1185">Reference proteome</keyword>
<dbReference type="Proteomes" id="UP000294644">
    <property type="component" value="Unassembled WGS sequence"/>
</dbReference>
<dbReference type="PANTHER" id="PTHR33408">
    <property type="entry name" value="TRANSPOSASE"/>
    <property type="match status" value="1"/>
</dbReference>
<protein>
    <submittedName>
        <fullName evidence="2">Transposase</fullName>
    </submittedName>
</protein>
<dbReference type="RefSeq" id="WP_132066704.1">
    <property type="nucleotide sequence ID" value="NZ_SMFN01000014.1"/>
</dbReference>
<sequence length="274" mass="31013">MQHITGIPRNQMYFSSLEDSISAENPVRFVEAFVEALDLGSLGFTLQTIKTEGRPSFDTKIFLKLYLYGYLNGLRGSRKLEKECIRNLELRWLLCGLVPNYHSISDFRKQNPTGLKKLFKLFVSFLKDADLISGEVIAIDGTKSRAHNSKKANFNQKKIERHLAYIEEKTQEYLTQLDQNDTQDNGINITKIQEKIERLKNNKIGYELLEAKLKASGEPQISTTDEDARALLVQGVVVEISYNIQAAVDNKHNLVVATHTINRNDLNALGAIAL</sequence>
<feature type="domain" description="Transposase InsH N-terminal" evidence="1">
    <location>
        <begin position="16"/>
        <end position="110"/>
    </location>
</feature>
<dbReference type="InterPro" id="IPR008490">
    <property type="entry name" value="Transposase_InsH_N"/>
</dbReference>
<dbReference type="OrthoDB" id="1121830at2"/>
<organism evidence="2 3">
    <name type="scientific">Flavobacterium sandaracinum</name>
    <dbReference type="NCBI Taxonomy" id="2541733"/>
    <lineage>
        <taxon>Bacteria</taxon>
        <taxon>Pseudomonadati</taxon>
        <taxon>Bacteroidota</taxon>
        <taxon>Flavobacteriia</taxon>
        <taxon>Flavobacteriales</taxon>
        <taxon>Flavobacteriaceae</taxon>
        <taxon>Flavobacterium</taxon>
    </lineage>
</organism>
<gene>
    <name evidence="2" type="ORF">E0F91_11885</name>
</gene>